<sequence>MAQDHLAASSPLPEHARLAAFAGEWDGEEMVFPSRWTAGGPATSRTVARMDLNGFYLIQDSVQMRDGKQVFATHGIFTFDRDDRTYKLFWYDSLGYTPPSPASGGWAGKTLTLVRGSLRGNARHVYEIINEDSYSLKIQFSPDAEGWSDVLTGVYRRIH</sequence>
<organism evidence="1 4">
    <name type="scientific">Bradyrhizobium yuanmingense</name>
    <dbReference type="NCBI Taxonomy" id="108015"/>
    <lineage>
        <taxon>Bacteria</taxon>
        <taxon>Pseudomonadati</taxon>
        <taxon>Pseudomonadota</taxon>
        <taxon>Alphaproteobacteria</taxon>
        <taxon>Hyphomicrobiales</taxon>
        <taxon>Nitrobacteraceae</taxon>
        <taxon>Bradyrhizobium</taxon>
    </lineage>
</organism>
<gene>
    <name evidence="2" type="ORF">ABH992_003550</name>
    <name evidence="1" type="ORF">AOQ72_11035</name>
    <name evidence="3" type="ORF">GA0061099_100264</name>
</gene>
<evidence type="ECO:0000313" key="5">
    <source>
        <dbReference type="Proteomes" id="UP000183174"/>
    </source>
</evidence>
<dbReference type="Pfam" id="PF07617">
    <property type="entry name" value="DUF1579"/>
    <property type="match status" value="1"/>
</dbReference>
<protein>
    <recommendedName>
        <fullName evidence="7">DUF1579 domain-containing protein</fullName>
    </recommendedName>
</protein>
<dbReference type="GeneID" id="93181098"/>
<dbReference type="EMBL" id="FMAE01000002">
    <property type="protein sequence ID" value="SCB14888.1"/>
    <property type="molecule type" value="Genomic_DNA"/>
</dbReference>
<evidence type="ECO:0000313" key="6">
    <source>
        <dbReference type="Proteomes" id="UP001565474"/>
    </source>
</evidence>
<dbReference type="EMBL" id="JBGBZN010000002">
    <property type="protein sequence ID" value="MEY9471151.1"/>
    <property type="molecule type" value="Genomic_DNA"/>
</dbReference>
<keyword evidence="6" id="KW-1185">Reference proteome</keyword>
<reference evidence="3 5" key="2">
    <citation type="submission" date="2016-08" db="EMBL/GenBank/DDBJ databases">
        <authorList>
            <person name="Seilhamer J.J."/>
        </authorList>
    </citation>
    <scope>NUCLEOTIDE SEQUENCE [LARGE SCALE GENOMIC DNA]</scope>
    <source>
        <strain evidence="3 5">CCBAU 10071</strain>
    </source>
</reference>
<dbReference type="OrthoDB" id="7186376at2"/>
<evidence type="ECO:0000313" key="1">
    <source>
        <dbReference type="EMBL" id="KRQ00415.1"/>
    </source>
</evidence>
<name>A0A0R3D0T1_9BRAD</name>
<dbReference type="Proteomes" id="UP001565474">
    <property type="component" value="Unassembled WGS sequence"/>
</dbReference>
<reference evidence="2 6" key="3">
    <citation type="submission" date="2024-07" db="EMBL/GenBank/DDBJ databases">
        <title>Genomic Encyclopedia of Type Strains, Phase V (KMG-V): Genome sequencing to study the core and pangenomes of soil and plant-associated prokaryotes.</title>
        <authorList>
            <person name="Whitman W."/>
        </authorList>
    </citation>
    <scope>NUCLEOTIDE SEQUENCE [LARGE SCALE GENOMIC DNA]</scope>
    <source>
        <strain evidence="2 6">USDA 222</strain>
    </source>
</reference>
<evidence type="ECO:0000313" key="4">
    <source>
        <dbReference type="Proteomes" id="UP000051380"/>
    </source>
</evidence>
<evidence type="ECO:0000313" key="3">
    <source>
        <dbReference type="EMBL" id="SCB14888.1"/>
    </source>
</evidence>
<dbReference type="AlphaFoldDB" id="A0A0R3D0T1"/>
<dbReference type="Proteomes" id="UP000051380">
    <property type="component" value="Unassembled WGS sequence"/>
</dbReference>
<proteinExistence type="predicted"/>
<dbReference type="InterPro" id="IPR011473">
    <property type="entry name" value="DUF1579"/>
</dbReference>
<evidence type="ECO:0008006" key="7">
    <source>
        <dbReference type="Google" id="ProtNLM"/>
    </source>
</evidence>
<dbReference type="STRING" id="108015.GA0061099_100264"/>
<reference evidence="1 4" key="1">
    <citation type="submission" date="2015-09" db="EMBL/GenBank/DDBJ databases">
        <title>Draft Genome Sequence of the Strain BR 3267 (Bradyrhizobium yuanmingense) recommended as inoculant for cowpea in Brazil.</title>
        <authorList>
            <person name="Simoes-Araujo J.L."/>
            <person name="Zilli J.E."/>
        </authorList>
    </citation>
    <scope>NUCLEOTIDE SEQUENCE [LARGE SCALE GENOMIC DNA]</scope>
    <source>
        <strain evidence="1 4">BR3267</strain>
    </source>
</reference>
<accession>A0A0R3D0T1</accession>
<evidence type="ECO:0000313" key="2">
    <source>
        <dbReference type="EMBL" id="MEY9471151.1"/>
    </source>
</evidence>
<dbReference type="RefSeq" id="WP_036024613.1">
    <property type="nucleotide sequence ID" value="NZ_CP104173.1"/>
</dbReference>
<dbReference type="EMBL" id="LJYF01000007">
    <property type="protein sequence ID" value="KRQ00415.1"/>
    <property type="molecule type" value="Genomic_DNA"/>
</dbReference>
<dbReference type="Proteomes" id="UP000183174">
    <property type="component" value="Unassembled WGS sequence"/>
</dbReference>